<comment type="caution">
    <text evidence="1">The sequence shown here is derived from an EMBL/GenBank/DDBJ whole genome shotgun (WGS) entry which is preliminary data.</text>
</comment>
<protein>
    <submittedName>
        <fullName evidence="1">Uncharacterized protein</fullName>
    </submittedName>
</protein>
<reference evidence="1 2" key="1">
    <citation type="submission" date="2015-09" db="EMBL/GenBank/DDBJ databases">
        <title>Aphanizomenon flos-aquae WA102.</title>
        <authorList>
            <person name="Driscoll C."/>
        </authorList>
    </citation>
    <scope>NUCLEOTIDE SEQUENCE [LARGE SCALE GENOMIC DNA]</scope>
    <source>
        <strain evidence="1">WA102</strain>
    </source>
</reference>
<dbReference type="EMBL" id="LJOW01000002">
    <property type="protein sequence ID" value="OBQ45581.1"/>
    <property type="molecule type" value="Genomic_DNA"/>
</dbReference>
<name>A0A1B7X865_APHFL</name>
<accession>A0A1B7X865</accession>
<proteinExistence type="predicted"/>
<gene>
    <name evidence="1" type="ORF">AN484_01015</name>
</gene>
<evidence type="ECO:0000313" key="2">
    <source>
        <dbReference type="Proteomes" id="UP000092093"/>
    </source>
</evidence>
<evidence type="ECO:0000313" key="1">
    <source>
        <dbReference type="EMBL" id="OBQ45581.1"/>
    </source>
</evidence>
<sequence length="74" mass="8709">MGLKEEAMLEHLMLQGAVEFQGIDETTGEMMYTITDKMKEVSPGIYEELKDQYEHHMFQLIEQGPTRMTWRIRG</sequence>
<dbReference type="Proteomes" id="UP000092093">
    <property type="component" value="Unassembled WGS sequence"/>
</dbReference>
<dbReference type="AlphaFoldDB" id="A0A1B7X865"/>
<organism evidence="1 2">
    <name type="scientific">Aphanizomenon flos-aquae WA102</name>
    <dbReference type="NCBI Taxonomy" id="1710896"/>
    <lineage>
        <taxon>Bacteria</taxon>
        <taxon>Bacillati</taxon>
        <taxon>Cyanobacteriota</taxon>
        <taxon>Cyanophyceae</taxon>
        <taxon>Nostocales</taxon>
        <taxon>Aphanizomenonaceae</taxon>
        <taxon>Aphanizomenon</taxon>
    </lineage>
</organism>